<gene>
    <name evidence="1" type="ORF">C8A01DRAFT_34023</name>
</gene>
<evidence type="ECO:0000313" key="2">
    <source>
        <dbReference type="Proteomes" id="UP001303115"/>
    </source>
</evidence>
<dbReference type="AlphaFoldDB" id="A0AAN6STU2"/>
<keyword evidence="2" id="KW-1185">Reference proteome</keyword>
<proteinExistence type="predicted"/>
<accession>A0AAN6STU2</accession>
<name>A0AAN6STU2_9PEZI</name>
<sequence>MSLQEARRYLEDIVPDEKIRDELQPIVAGTPPVAFVTCEAGAAPTVFSIASQPANMTIFVQQNHTVAAQRLRFAQRTFGPDRAVAIHNLVKNDIQPDGTQLLYITYSDIVCAPKKARKLFSKATHVVLDDVHEQSVDQELACWLLHQEQSAGLCATIVMTTPGPDLAALSSHIASTSPLRSARSSISTLTGDTGHALDAAGYCDWVLGKVEGLVGQLKGGGTHKNGGILVFVLSDRMMWDLAEDLRYPGVDLFILAPRDVVGLDQVSGRKSPAIILMRPYFGARPYIKNICHVLCPIFDEQAILHCQAGKEIPTVNRLALDRIQFMADHARSSTTRIVHYAFTETAQAEAPPTSGALFIKGNCLEYYLKALHIAPDELRFDFPKVQGFTMMGLRFNAYHEWVQWVIRQLELLGIGVDAVKWMHYTGLSVHDSSESVLSLANFKQLDKDRHAMHSMSFLWFEMRVFNLAFIEKRHFDDQAGNKILEANDLCSTRRIKVSPLSIVDFNSEWRDICEHSDDGDAKGMYILYTRISSTGSGSNKDYEISGIVPVADGMVVTLTDMKTRALPEGNMKSKCMRVSGVIGNLLRGVRHRKKYGRYLRP</sequence>
<dbReference type="Gene3D" id="3.40.50.300">
    <property type="entry name" value="P-loop containing nucleotide triphosphate hydrolases"/>
    <property type="match status" value="1"/>
</dbReference>
<organism evidence="1 2">
    <name type="scientific">Parachaetomium inaequale</name>
    <dbReference type="NCBI Taxonomy" id="2588326"/>
    <lineage>
        <taxon>Eukaryota</taxon>
        <taxon>Fungi</taxon>
        <taxon>Dikarya</taxon>
        <taxon>Ascomycota</taxon>
        <taxon>Pezizomycotina</taxon>
        <taxon>Sordariomycetes</taxon>
        <taxon>Sordariomycetidae</taxon>
        <taxon>Sordariales</taxon>
        <taxon>Chaetomiaceae</taxon>
        <taxon>Parachaetomium</taxon>
    </lineage>
</organism>
<dbReference type="Proteomes" id="UP001303115">
    <property type="component" value="Unassembled WGS sequence"/>
</dbReference>
<dbReference type="EMBL" id="MU854349">
    <property type="protein sequence ID" value="KAK4041916.1"/>
    <property type="molecule type" value="Genomic_DNA"/>
</dbReference>
<protein>
    <submittedName>
        <fullName evidence="1">Uncharacterized protein</fullName>
    </submittedName>
</protein>
<evidence type="ECO:0000313" key="1">
    <source>
        <dbReference type="EMBL" id="KAK4041916.1"/>
    </source>
</evidence>
<dbReference type="InterPro" id="IPR027417">
    <property type="entry name" value="P-loop_NTPase"/>
</dbReference>
<comment type="caution">
    <text evidence="1">The sequence shown here is derived from an EMBL/GenBank/DDBJ whole genome shotgun (WGS) entry which is preliminary data.</text>
</comment>
<reference evidence="2" key="1">
    <citation type="journal article" date="2023" name="Mol. Phylogenet. Evol.">
        <title>Genome-scale phylogeny and comparative genomics of the fungal order Sordariales.</title>
        <authorList>
            <person name="Hensen N."/>
            <person name="Bonometti L."/>
            <person name="Westerberg I."/>
            <person name="Brannstrom I.O."/>
            <person name="Guillou S."/>
            <person name="Cros-Aarteil S."/>
            <person name="Calhoun S."/>
            <person name="Haridas S."/>
            <person name="Kuo A."/>
            <person name="Mondo S."/>
            <person name="Pangilinan J."/>
            <person name="Riley R."/>
            <person name="LaButti K."/>
            <person name="Andreopoulos B."/>
            <person name="Lipzen A."/>
            <person name="Chen C."/>
            <person name="Yan M."/>
            <person name="Daum C."/>
            <person name="Ng V."/>
            <person name="Clum A."/>
            <person name="Steindorff A."/>
            <person name="Ohm R.A."/>
            <person name="Martin F."/>
            <person name="Silar P."/>
            <person name="Natvig D.O."/>
            <person name="Lalanne C."/>
            <person name="Gautier V."/>
            <person name="Ament-Velasquez S.L."/>
            <person name="Kruys A."/>
            <person name="Hutchinson M.I."/>
            <person name="Powell A.J."/>
            <person name="Barry K."/>
            <person name="Miller A.N."/>
            <person name="Grigoriev I.V."/>
            <person name="Debuchy R."/>
            <person name="Gladieux P."/>
            <person name="Hiltunen Thoren M."/>
            <person name="Johannesson H."/>
        </authorList>
    </citation>
    <scope>NUCLEOTIDE SEQUENCE [LARGE SCALE GENOMIC DNA]</scope>
    <source>
        <strain evidence="2">CBS 284.82</strain>
    </source>
</reference>